<dbReference type="GO" id="GO:0006508">
    <property type="term" value="P:proteolysis"/>
    <property type="evidence" value="ECO:0007669"/>
    <property type="project" value="UniProtKB-KW"/>
</dbReference>
<reference evidence="1 2" key="1">
    <citation type="journal article" date="2021" name="Genome Biol. Evol.">
        <title>Complete Genome Sequencing of a Novel Gloeobacter Species from a Waterfall Cave in Mexico.</title>
        <authorList>
            <person name="Saw J.H."/>
            <person name="Cardona T."/>
            <person name="Montejano G."/>
        </authorList>
    </citation>
    <scope>NUCLEOTIDE SEQUENCE [LARGE SCALE GENOMIC DNA]</scope>
    <source>
        <strain evidence="1">MG652769</strain>
    </source>
</reference>
<sequence>MIHGHVVGLQMRVNVPFRLPAQPDVAIEFVIDTGFQGELTLPRAAVAALGLSAFQQIVANLADGRNVRTAAHLATILWDGVEREVAVLALGARPLLGTGLLQGYALHTRFIDGAAVIIEKSTQSNDW</sequence>
<keyword evidence="1" id="KW-0378">Hydrolase</keyword>
<accession>A0ABY3PIX6</accession>
<keyword evidence="2" id="KW-1185">Reference proteome</keyword>
<name>A0ABY3PIX6_9CYAN</name>
<evidence type="ECO:0000313" key="2">
    <source>
        <dbReference type="Proteomes" id="UP001054846"/>
    </source>
</evidence>
<dbReference type="GO" id="GO:0008233">
    <property type="term" value="F:peptidase activity"/>
    <property type="evidence" value="ECO:0007669"/>
    <property type="project" value="UniProtKB-KW"/>
</dbReference>
<dbReference type="EMBL" id="CP063845">
    <property type="protein sequence ID" value="UFP93622.1"/>
    <property type="molecule type" value="Genomic_DNA"/>
</dbReference>
<dbReference type="Proteomes" id="UP001054846">
    <property type="component" value="Chromosome"/>
</dbReference>
<dbReference type="NCBIfam" id="TIGR03698">
    <property type="entry name" value="clan_AA_DTGF"/>
    <property type="match status" value="1"/>
</dbReference>
<dbReference type="RefSeq" id="WP_230840674.1">
    <property type="nucleotide sequence ID" value="NZ_CP063845.1"/>
</dbReference>
<protein>
    <submittedName>
        <fullName evidence="1">Clan AA aspartic protease</fullName>
        <ecNumber evidence="1">3.4.23.-</ecNumber>
    </submittedName>
</protein>
<gene>
    <name evidence="1" type="ORF">ISF26_17805</name>
</gene>
<proteinExistence type="predicted"/>
<evidence type="ECO:0000313" key="1">
    <source>
        <dbReference type="EMBL" id="UFP93622.1"/>
    </source>
</evidence>
<dbReference type="InterPro" id="IPR022274">
    <property type="entry name" value="Peptidase_asp_AF0612"/>
</dbReference>
<keyword evidence="1" id="KW-0645">Protease</keyword>
<dbReference type="EC" id="3.4.23.-" evidence="1"/>
<organism evidence="1 2">
    <name type="scientific">Gloeobacter morelensis MG652769</name>
    <dbReference type="NCBI Taxonomy" id="2781736"/>
    <lineage>
        <taxon>Bacteria</taxon>
        <taxon>Bacillati</taxon>
        <taxon>Cyanobacteriota</taxon>
        <taxon>Cyanophyceae</taxon>
        <taxon>Gloeobacterales</taxon>
        <taxon>Gloeobacteraceae</taxon>
        <taxon>Gloeobacter</taxon>
        <taxon>Gloeobacter morelensis</taxon>
    </lineage>
</organism>